<evidence type="ECO:0000313" key="3">
    <source>
        <dbReference type="Proteomes" id="UP001497623"/>
    </source>
</evidence>
<accession>A0AAV2PZ89</accession>
<dbReference type="AlphaFoldDB" id="A0AAV2PZ89"/>
<name>A0AAV2PZ89_MEGNR</name>
<protein>
    <submittedName>
        <fullName evidence="2">Uncharacterized protein</fullName>
    </submittedName>
</protein>
<feature type="signal peptide" evidence="1">
    <location>
        <begin position="1"/>
        <end position="26"/>
    </location>
</feature>
<dbReference type="EMBL" id="CAXKWB010002738">
    <property type="protein sequence ID" value="CAL4067521.1"/>
    <property type="molecule type" value="Genomic_DNA"/>
</dbReference>
<evidence type="ECO:0000313" key="2">
    <source>
        <dbReference type="EMBL" id="CAL4067521.1"/>
    </source>
</evidence>
<reference evidence="2 3" key="1">
    <citation type="submission" date="2024-05" db="EMBL/GenBank/DDBJ databases">
        <authorList>
            <person name="Wallberg A."/>
        </authorList>
    </citation>
    <scope>NUCLEOTIDE SEQUENCE [LARGE SCALE GENOMIC DNA]</scope>
</reference>
<comment type="caution">
    <text evidence="2">The sequence shown here is derived from an EMBL/GenBank/DDBJ whole genome shotgun (WGS) entry which is preliminary data.</text>
</comment>
<dbReference type="Proteomes" id="UP001497623">
    <property type="component" value="Unassembled WGS sequence"/>
</dbReference>
<proteinExistence type="predicted"/>
<organism evidence="2 3">
    <name type="scientific">Meganyctiphanes norvegica</name>
    <name type="common">Northern krill</name>
    <name type="synonym">Thysanopoda norvegica</name>
    <dbReference type="NCBI Taxonomy" id="48144"/>
    <lineage>
        <taxon>Eukaryota</taxon>
        <taxon>Metazoa</taxon>
        <taxon>Ecdysozoa</taxon>
        <taxon>Arthropoda</taxon>
        <taxon>Crustacea</taxon>
        <taxon>Multicrustacea</taxon>
        <taxon>Malacostraca</taxon>
        <taxon>Eumalacostraca</taxon>
        <taxon>Eucarida</taxon>
        <taxon>Euphausiacea</taxon>
        <taxon>Euphausiidae</taxon>
        <taxon>Meganyctiphanes</taxon>
    </lineage>
</organism>
<evidence type="ECO:0000256" key="1">
    <source>
        <dbReference type="SAM" id="SignalP"/>
    </source>
</evidence>
<feature type="chain" id="PRO_5043853239" evidence="1">
    <location>
        <begin position="27"/>
        <end position="1003"/>
    </location>
</feature>
<keyword evidence="1" id="KW-0732">Signal</keyword>
<sequence>MDLIPTQHQLCAILFILLQFSSFIFAQQGMIELQATQKITSTFMEITPVPLLLSATSDTKIRRKVTPTPILFAQSANIVTPIPHLMNMNIESSTVFKTEFNLSPVPILPNNIQPTAALLTAMPTRNLVSSQAIPTPQRLMGKNLKALPPDPVALLTALPTRTLVSSQIIPTPQRLMGKNLKALPPDPVALLTAMPTRTLVSSQVIPTTQRLKGKNLKALPPDPIALLTAMPTRILVSSQVIPTSQRLIGKNLKALPPDPVIMATETPALGTKPDIRIGSLFSSIDSLDTIQSIKNILNFEPTKIKSISHLLNTPSTKPKPSKFSNLSKKLLNLEPSSSNNPLQNIATNQIITRQLSHNISALPIPLHVTIILSPTIILPSTNTPGASSIHNSTQINQIKDTNLLQNSNTALGSITSKSSKPINVMAQVIKPTPTLTNTPVEIFELKPKIVNSVLLEKKSLPSPVKIDMPKFEALTSKLEPSLSASFVLPHINLPIKKQTRAIGAQQEAVTTTRPLTRPIQLKNPSQSPSTVKTKIVDKMSTAKSLGNNSLSNLNPNPVNAGNHAFLLRPSPSIVQVPNIQNNQQFLPVVNRQPNSSPFIHNAILNRFNLPVVLPIQNNITPDHSSNLQSLSDHNKFIKLSGSTGNSSSVLNQTIPSLNVFTNSTSKTPAIIISNPLLRPNPSIIQVPNFQNNHQFLQVVNRQPHFSHLIRNPTLNNFNLPLVLPIQNNVNPGNLSITKRINEPNHLINSFAVRNSLSVANKTIPSLNVFPNHASRIPAIIVPNPLLRSQLFPTVPNVQNSNQLFQFLKSHPNFSPMIQNANLNNLNLPFVLPIQNNLNSGQSSITERLNDHNNSVSLSNTLSVSNKAIPSANVFPNIASRIPAIVVNNPLLGPQIIPLAPIGPNPINSSLQQNSHHHNKSLANRKFTFIPLFPLSGNNSETNQLLTQIQKLPGITSLLNNFPQTNPLSSNHSETNPLLTQIQKLQGIKSLLNKSSQTNNPSNP</sequence>
<keyword evidence="3" id="KW-1185">Reference proteome</keyword>
<gene>
    <name evidence="2" type="ORF">MNOR_LOCUS6575</name>
</gene>